<evidence type="ECO:0000313" key="4">
    <source>
        <dbReference type="Proteomes" id="UP000813420"/>
    </source>
</evidence>
<sequence length="428" mass="44807">MKKMKRTLPVLMAAALATASLPLAVQADSSNVVTLGANLSEEQKTSMYEYFGTSKDQVQTIEVTNADERQYMEGIASEEQIGTRTYSCSYVQPTSDGGIQVKVANLTYVTSSMIASTLTTSGVENCNVVAASPIAVSGTGALTGIMMAYETASGETLDEGQKAAATEELVTTGELADAVGQEEATGLMNDVKEQVIEDGITDPSQIQDVVNDAANTYNITLTEDQMNKITSLMETISQYDYDVNALKNTLDNLNGESGGFFSNLWDSITGFFGGGDSNGGIINDTNDDVLGSDVVTDSTLEDSGSSDSSSDSTEEEGGGFWDSIVGFFQNLFGGGDDTKDETTDESAEETTDETTDPAADEATDETLDENSENTDGAETENTDENADGTTEADGTDSPAADENADGTVSNTDNAGTANDPAAAETQNN</sequence>
<organism evidence="3 4">
    <name type="scientific">Merdimonas faecis</name>
    <dbReference type="NCBI Taxonomy" id="1653435"/>
    <lineage>
        <taxon>Bacteria</taxon>
        <taxon>Bacillati</taxon>
        <taxon>Bacillota</taxon>
        <taxon>Clostridia</taxon>
        <taxon>Lachnospirales</taxon>
        <taxon>Lachnospiraceae</taxon>
        <taxon>Merdimonas</taxon>
    </lineage>
</organism>
<dbReference type="RefSeq" id="WP_277272543.1">
    <property type="nucleotide sequence ID" value="NZ_DYXE01000091.1"/>
</dbReference>
<dbReference type="Pfam" id="PF06207">
    <property type="entry name" value="DUF1002"/>
    <property type="match status" value="1"/>
</dbReference>
<gene>
    <name evidence="3" type="ORF">K8V39_11625</name>
</gene>
<dbReference type="AlphaFoldDB" id="A0A9D2VZS0"/>
<keyword evidence="2" id="KW-0732">Signal</keyword>
<reference evidence="3" key="1">
    <citation type="journal article" date="2021" name="PeerJ">
        <title>Extensive microbial diversity within the chicken gut microbiome revealed by metagenomics and culture.</title>
        <authorList>
            <person name="Gilroy R."/>
            <person name="Ravi A."/>
            <person name="Getino M."/>
            <person name="Pursley I."/>
            <person name="Horton D.L."/>
            <person name="Alikhan N.F."/>
            <person name="Baker D."/>
            <person name="Gharbi K."/>
            <person name="Hall N."/>
            <person name="Watson M."/>
            <person name="Adriaenssens E.M."/>
            <person name="Foster-Nyarko E."/>
            <person name="Jarju S."/>
            <person name="Secka A."/>
            <person name="Antonio M."/>
            <person name="Oren A."/>
            <person name="Chaudhuri R.R."/>
            <person name="La Ragione R."/>
            <person name="Hildebrand F."/>
            <person name="Pallen M.J."/>
        </authorList>
    </citation>
    <scope>NUCLEOTIDE SEQUENCE</scope>
    <source>
        <strain evidence="3">USAMLcec4-12693</strain>
    </source>
</reference>
<evidence type="ECO:0000256" key="2">
    <source>
        <dbReference type="SAM" id="SignalP"/>
    </source>
</evidence>
<comment type="caution">
    <text evidence="3">The sequence shown here is derived from an EMBL/GenBank/DDBJ whole genome shotgun (WGS) entry which is preliminary data.</text>
</comment>
<feature type="compositionally biased region" description="Low complexity" evidence="1">
    <location>
        <begin position="296"/>
        <end position="311"/>
    </location>
</feature>
<feature type="signal peptide" evidence="2">
    <location>
        <begin position="1"/>
        <end position="27"/>
    </location>
</feature>
<dbReference type="EMBL" id="DYXE01000091">
    <property type="protein sequence ID" value="HJH50894.1"/>
    <property type="molecule type" value="Genomic_DNA"/>
</dbReference>
<dbReference type="InterPro" id="IPR009343">
    <property type="entry name" value="DUF1002"/>
</dbReference>
<protein>
    <submittedName>
        <fullName evidence="3">DUF1002 domain-containing protein</fullName>
    </submittedName>
</protein>
<feature type="compositionally biased region" description="Acidic residues" evidence="1">
    <location>
        <begin position="342"/>
        <end position="386"/>
    </location>
</feature>
<accession>A0A9D2VZS0</accession>
<feature type="compositionally biased region" description="Polar residues" evidence="1">
    <location>
        <begin position="406"/>
        <end position="416"/>
    </location>
</feature>
<feature type="chain" id="PRO_5038646098" evidence="2">
    <location>
        <begin position="28"/>
        <end position="428"/>
    </location>
</feature>
<evidence type="ECO:0000313" key="3">
    <source>
        <dbReference type="EMBL" id="HJH50894.1"/>
    </source>
</evidence>
<name>A0A9D2VZS0_9FIRM</name>
<reference evidence="3" key="2">
    <citation type="submission" date="2021-09" db="EMBL/GenBank/DDBJ databases">
        <authorList>
            <person name="Gilroy R."/>
        </authorList>
    </citation>
    <scope>NUCLEOTIDE SEQUENCE</scope>
    <source>
        <strain evidence="3">USAMLcec4-12693</strain>
    </source>
</reference>
<evidence type="ECO:0000256" key="1">
    <source>
        <dbReference type="SAM" id="MobiDB-lite"/>
    </source>
</evidence>
<dbReference type="Proteomes" id="UP000813420">
    <property type="component" value="Unassembled WGS sequence"/>
</dbReference>
<proteinExistence type="predicted"/>
<feature type="region of interest" description="Disordered" evidence="1">
    <location>
        <begin position="295"/>
        <end position="428"/>
    </location>
</feature>